<sequence length="322" mass="35949">MIKQRYFAGRVLVYGLISVTVMLSAAMTGCNNKNNISEGSIKTEGSTKTEGNNQSEEFSETDVNDQPSDIHVEPPVIHGISDKTYYIGSKVSYMTDVYATDFSGQEIDVEVDKSQVNTSQPGSYIVYYKAVDSDGNETIEEVTFTFIEEETQEVKVNSSYSTLDEVVAAVLQDITDSSMSKGQKARAIYKYAHAKIGYTGNSYTKSSEWQDEAFEALKEIKKNGYVAGDCFTYASVDRALLDGIGAECIWVDNQGARSGDHSWLLCNLGTGWYHFDSTRMYDGFECFMLTDSQVQDYINRGNSIYRRDMSAYPATPSEEFSY</sequence>
<proteinExistence type="predicted"/>
<keyword evidence="2" id="KW-1133">Transmembrane helix</keyword>
<evidence type="ECO:0000256" key="2">
    <source>
        <dbReference type="SAM" id="Phobius"/>
    </source>
</evidence>
<dbReference type="EMBL" id="WKRD01000007">
    <property type="protein sequence ID" value="MSC57712.1"/>
    <property type="molecule type" value="Genomic_DNA"/>
</dbReference>
<feature type="compositionally biased region" description="Polar residues" evidence="1">
    <location>
        <begin position="34"/>
        <end position="56"/>
    </location>
</feature>
<dbReference type="PROSITE" id="PS51257">
    <property type="entry name" value="PROKAR_LIPOPROTEIN"/>
    <property type="match status" value="1"/>
</dbReference>
<dbReference type="Gene3D" id="2.60.40.10">
    <property type="entry name" value="Immunoglobulins"/>
    <property type="match status" value="1"/>
</dbReference>
<keyword evidence="2" id="KW-0812">Transmembrane</keyword>
<accession>A0A7C9L2P5</accession>
<evidence type="ECO:0000313" key="5">
    <source>
        <dbReference type="Proteomes" id="UP000481964"/>
    </source>
</evidence>
<dbReference type="Pfam" id="PF01841">
    <property type="entry name" value="Transglut_core"/>
    <property type="match status" value="1"/>
</dbReference>
<dbReference type="Proteomes" id="UP000481964">
    <property type="component" value="Unassembled WGS sequence"/>
</dbReference>
<evidence type="ECO:0000259" key="3">
    <source>
        <dbReference type="Pfam" id="PF01841"/>
    </source>
</evidence>
<comment type="caution">
    <text evidence="4">The sequence shown here is derived from an EMBL/GenBank/DDBJ whole genome shotgun (WGS) entry which is preliminary data.</text>
</comment>
<reference evidence="4 5" key="1">
    <citation type="journal article" date="2019" name="Nat. Med.">
        <title>A library of human gut bacterial isolates paired with longitudinal multiomics data enables mechanistic microbiome research.</title>
        <authorList>
            <person name="Poyet M."/>
            <person name="Groussin M."/>
            <person name="Gibbons S.M."/>
            <person name="Avila-Pacheco J."/>
            <person name="Jiang X."/>
            <person name="Kearney S.M."/>
            <person name="Perrotta A.R."/>
            <person name="Berdy B."/>
            <person name="Zhao S."/>
            <person name="Lieberman T.D."/>
            <person name="Swanson P.K."/>
            <person name="Smith M."/>
            <person name="Roesemann S."/>
            <person name="Alexander J.E."/>
            <person name="Rich S.A."/>
            <person name="Livny J."/>
            <person name="Vlamakis H."/>
            <person name="Clish C."/>
            <person name="Bullock K."/>
            <person name="Deik A."/>
            <person name="Scott J."/>
            <person name="Pierce K.A."/>
            <person name="Xavier R.J."/>
            <person name="Alm E.J."/>
        </authorList>
    </citation>
    <scope>NUCLEOTIDE SEQUENCE [LARGE SCALE GENOMIC DNA]</scope>
    <source>
        <strain evidence="4 5">BIOML-A1</strain>
    </source>
</reference>
<dbReference type="InterPro" id="IPR013783">
    <property type="entry name" value="Ig-like_fold"/>
</dbReference>
<dbReference type="InterPro" id="IPR002931">
    <property type="entry name" value="Transglutaminase-like"/>
</dbReference>
<feature type="transmembrane region" description="Helical" evidence="2">
    <location>
        <begin position="7"/>
        <end position="27"/>
    </location>
</feature>
<organism evidence="4 5">
    <name type="scientific">Lachnospira eligens</name>
    <dbReference type="NCBI Taxonomy" id="39485"/>
    <lineage>
        <taxon>Bacteria</taxon>
        <taxon>Bacillati</taxon>
        <taxon>Bacillota</taxon>
        <taxon>Clostridia</taxon>
        <taxon>Lachnospirales</taxon>
        <taxon>Lachnospiraceae</taxon>
        <taxon>Lachnospira</taxon>
    </lineage>
</organism>
<dbReference type="SUPFAM" id="SSF54001">
    <property type="entry name" value="Cysteine proteinases"/>
    <property type="match status" value="1"/>
</dbReference>
<evidence type="ECO:0000256" key="1">
    <source>
        <dbReference type="SAM" id="MobiDB-lite"/>
    </source>
</evidence>
<feature type="domain" description="Transglutaminase-like" evidence="3">
    <location>
        <begin position="170"/>
        <end position="276"/>
    </location>
</feature>
<protein>
    <recommendedName>
        <fullName evidence="3">Transglutaminase-like domain-containing protein</fullName>
    </recommendedName>
</protein>
<gene>
    <name evidence="4" type="ORF">GKE48_09710</name>
</gene>
<dbReference type="RefSeq" id="WP_154300968.1">
    <property type="nucleotide sequence ID" value="NZ_JBBNNV010000006.1"/>
</dbReference>
<feature type="region of interest" description="Disordered" evidence="1">
    <location>
        <begin position="34"/>
        <end position="69"/>
    </location>
</feature>
<name>A0A7C9L2P5_9FIRM</name>
<dbReference type="AlphaFoldDB" id="A0A7C9L2P5"/>
<evidence type="ECO:0000313" key="4">
    <source>
        <dbReference type="EMBL" id="MSC57712.1"/>
    </source>
</evidence>
<keyword evidence="2" id="KW-0472">Membrane</keyword>
<dbReference type="InterPro" id="IPR038765">
    <property type="entry name" value="Papain-like_cys_pep_sf"/>
</dbReference>